<sequence length="234" mass="26312">MDTLAVVPARGGSSRVPRKNLREVAGKPLIAHTLEQAAESEALDRTIVSTDDEEIQMTAREYGGEVPFTRPAELATDEATSPPVVEHALDWVERHVGSPDIVVMLQVTTPLRTAQDIDDAVAKIRNHSEATSLVSISEYDEPPYWAVETEDDVLRPHFDRDVLWTDNIPRSQDLPTLYHPNGAIFAARTEAFREEINFYTDVTIGYEMPPERSIDIDEPFELELVRTLMESNEN</sequence>
<evidence type="ECO:0000313" key="2">
    <source>
        <dbReference type="Proteomes" id="UP000198876"/>
    </source>
</evidence>
<dbReference type="Proteomes" id="UP000198876">
    <property type="component" value="Unassembled WGS sequence"/>
</dbReference>
<keyword evidence="1" id="KW-0808">Transferase</keyword>
<dbReference type="InterPro" id="IPR029044">
    <property type="entry name" value="Nucleotide-diphossugar_trans"/>
</dbReference>
<dbReference type="OrthoDB" id="10155at2157"/>
<evidence type="ECO:0000313" key="1">
    <source>
        <dbReference type="EMBL" id="SFG17222.1"/>
    </source>
</evidence>
<dbReference type="PANTHER" id="PTHR21485:SF6">
    <property type="entry name" value="N-ACYLNEURAMINATE CYTIDYLYLTRANSFERASE-RELATED"/>
    <property type="match status" value="1"/>
</dbReference>
<protein>
    <submittedName>
        <fullName evidence="1">N-acylneuraminate cytidylyltransferase</fullName>
    </submittedName>
</protein>
<dbReference type="CDD" id="cd02513">
    <property type="entry name" value="CMP-NeuAc_Synthase"/>
    <property type="match status" value="1"/>
</dbReference>
<name>A0A1I2PM46_9EURY</name>
<accession>A0A1I2PM46</accession>
<dbReference type="PANTHER" id="PTHR21485">
    <property type="entry name" value="HAD SUPERFAMILY MEMBERS CMAS AND KDSC"/>
    <property type="match status" value="1"/>
</dbReference>
<dbReference type="Gene3D" id="3.90.550.10">
    <property type="entry name" value="Spore Coat Polysaccharide Biosynthesis Protein SpsA, Chain A"/>
    <property type="match status" value="1"/>
</dbReference>
<dbReference type="InterPro" id="IPR050793">
    <property type="entry name" value="CMP-NeuNAc_synthase"/>
</dbReference>
<organism evidence="1 2">
    <name type="scientific">Halopelagius inordinatus</name>
    <dbReference type="NCBI Taxonomy" id="553467"/>
    <lineage>
        <taxon>Archaea</taxon>
        <taxon>Methanobacteriati</taxon>
        <taxon>Methanobacteriota</taxon>
        <taxon>Stenosarchaea group</taxon>
        <taxon>Halobacteria</taxon>
        <taxon>Halobacteriales</taxon>
        <taxon>Haloferacaceae</taxon>
    </lineage>
</organism>
<dbReference type="InterPro" id="IPR003329">
    <property type="entry name" value="Cytidylyl_trans"/>
</dbReference>
<reference evidence="2" key="1">
    <citation type="submission" date="2016-10" db="EMBL/GenBank/DDBJ databases">
        <authorList>
            <person name="Varghese N."/>
            <person name="Submissions S."/>
        </authorList>
    </citation>
    <scope>NUCLEOTIDE SEQUENCE [LARGE SCALE GENOMIC DNA]</scope>
    <source>
        <strain evidence="2">CGMCC 1.7739</strain>
    </source>
</reference>
<proteinExistence type="predicted"/>
<dbReference type="EMBL" id="FOOQ01000001">
    <property type="protein sequence ID" value="SFG17222.1"/>
    <property type="molecule type" value="Genomic_DNA"/>
</dbReference>
<dbReference type="RefSeq" id="WP_092890923.1">
    <property type="nucleotide sequence ID" value="NZ_FOOQ01000001.1"/>
</dbReference>
<keyword evidence="1" id="KW-0548">Nucleotidyltransferase</keyword>
<dbReference type="STRING" id="553467.SAMN04488063_1652"/>
<dbReference type="AlphaFoldDB" id="A0A1I2PM46"/>
<dbReference type="Pfam" id="PF02348">
    <property type="entry name" value="CTP_transf_3"/>
    <property type="match status" value="1"/>
</dbReference>
<dbReference type="GO" id="GO:0008781">
    <property type="term" value="F:N-acylneuraminate cytidylyltransferase activity"/>
    <property type="evidence" value="ECO:0007669"/>
    <property type="project" value="TreeGrafter"/>
</dbReference>
<keyword evidence="2" id="KW-1185">Reference proteome</keyword>
<gene>
    <name evidence="1" type="ORF">SAMN04488063_1652</name>
</gene>
<dbReference type="SUPFAM" id="SSF53448">
    <property type="entry name" value="Nucleotide-diphospho-sugar transferases"/>
    <property type="match status" value="1"/>
</dbReference>